<evidence type="ECO:0000256" key="10">
    <source>
        <dbReference type="ARBA" id="ARBA00023012"/>
    </source>
</evidence>
<evidence type="ECO:0000256" key="14">
    <source>
        <dbReference type="PROSITE-ProRule" id="PRU00169"/>
    </source>
</evidence>
<evidence type="ECO:0000256" key="3">
    <source>
        <dbReference type="ARBA" id="ARBA00012438"/>
    </source>
</evidence>
<dbReference type="SUPFAM" id="SSF55874">
    <property type="entry name" value="ATPase domain of HSP90 chaperone/DNA topoisomerase II/histidine kinase"/>
    <property type="match status" value="1"/>
</dbReference>
<dbReference type="SMART" id="SM00388">
    <property type="entry name" value="HisKA"/>
    <property type="match status" value="1"/>
</dbReference>
<keyword evidence="12" id="KW-0119">Carbohydrate metabolism</keyword>
<evidence type="ECO:0000313" key="21">
    <source>
        <dbReference type="Proteomes" id="UP000308549"/>
    </source>
</evidence>
<dbReference type="InterPro" id="IPR000700">
    <property type="entry name" value="PAS-assoc_C"/>
</dbReference>
<feature type="domain" description="Histidine kinase" evidence="16">
    <location>
        <begin position="808"/>
        <end position="1032"/>
    </location>
</feature>
<keyword evidence="11" id="KW-0294">Fucose metabolism</keyword>
<feature type="domain" description="PAS" evidence="18">
    <location>
        <begin position="514"/>
        <end position="584"/>
    </location>
</feature>
<dbReference type="OrthoDB" id="60033at2759"/>
<sequence>MSQPGQGRVSFESLTTVRDAPRSPPMYDERMAEDYFSADGSVEGARSPGRRRASLSIKIPPSQPKADMAMAALQYLPMPIMVLGSDKSVVLANEAMGRLLGVDVDAAQHSPGSDGLTLTDSEGPRGATDILYGTTLAQLGVDLLLNGSPVFVAWEEFLETVVDDAARAQSSLTQLNTYHPRDLEDEAPTPTSKHRRSTSASSSARQSHASGSRTEVHDAVMDVVFSTDRDPKTGLPSTKRQDVGDHVQSQMIVSVWATEDDVYYTLTFTAARSEHPSPASSEAARSTTTRTVSRTPTTFSTSLSGGMSSNSSSGSRDWNGRRRSNQSTSTPTYSPGVASPHYAHHSHALEKGLQRGPPGKGSAAAAPTMFNKMNRLKDALMNSMNIPAYAMWKDESFGLPNKAAIRLLYPWIEDGAYDSSEQARDFLARYTLYRDDFSEEIPVEEFPIMRLMREQLAFGGYRVGMYSAKDGSRLVFDASGLPLLDDKGEFLGGVVLFQDVTDYAATITRQQQENARQFEDMANMIPQMIWRTDPEGNHDYYSERWYSYTGLSVEESHGLGWLNAFHPDDIEVAKPIWAHSLATGEEYLTEYRCKSAEGHWRWMLGRALPMRDGLGNIVKWFGTCTDIHEQVLAREDARQTRAQLERVVDHARMTLWAVDKNYKLTLFQGRPMHSRSVEQLQKDKSQYLGKSIWDIFELQGRKDEISSYRTPLDRILSGQSEDESLENQIASNQRYFRTRMFPLLRQERKGALHGDEYMDGVVGVSMDVTETRRQAQQITERDLENTRLMAQSVAAKEASKMKSQFLANMSHEIRTPIAGVIGMSELLLDDDTGQLTQEQRECTENIQRSANGLLTVINDILDFSKVESGRLDIEEVQFDLSVVIRDVNKMLSFAAERKGLKYVDDIQQLKNWKVMGDPGRLRQVMTNLLTNSIKFTSNGSVTMRVSAEKETADVVEVHFTVEDTGIGIEEEVRQRLFRPFSQADSSTARRFGGTGLGLTISKNLVELMHGSISLESKLGVGTKATFCIPFNKAAYTVESGSPIMRIESIPDRLQSEVSVSRAASETSGAGTPTVSGKPSHTRAPSGSNGGALTAWQSNDDALYLSETDRKKVNVLVVEDNAINQQIALKTIRKLGFPVQAVWNGKEALDYLQQPTSEQYPRPDVILMDCQMPIMDGYRATYTIRNSQPFAGNPALRDTPIVAMTASAIQGDREKCQASGMDDYLAKPVKKPNLERMLIKWAIEGKRKRALSAQQLTTRLQRPETGRAPSSFASDSTATSPAEHLASELDRLQYAERSAAQRVSETPSDKALRQQRAEEKAMSLRDDALMQSAEDPKWKTGRGISDEGFEREKESTPVGSGNALTIENMQRHSGIRIAKLQRDDSLEQERSSSAATTGEDDETGQQSISRSITPGGDGLTPRRSAPGNAVEEDAPHTSAEFIRDWLGTHVVEPFNPSAIASYCNQSDWHPNLVFNLDNANGGVGNIRGNFLDFIFYAIEAGASIMLPGMAARSQADISNVWADRAPFDLMFDEEWFLWAMGQACPQMAIYKPEKGQKMTDALPGNYSPPGRRMDTDRSSNKEAYLEHLDAWLKSKPEFKPDNLTLVNLERTLWNVDTRSLPRGFRKSFGQLLHINPTVRRLAAIAVESLASEHYLHFDPRAAIPKAVFAGVHLRTELDAQNAGWLNEPNTNFSAQTDAYIEHTLKHKLNTIYVASGNATDLARFKAKAAAHAPPLNVTSKLDLLPPPALAELKQLTWDQQALVDFEVLQRCSVFGGVVKSSFSYGIALTRNQWLEDQGRVTDPWFVMHNEVGVAFDDGISRILGRDGWHELRIPRGMWP</sequence>
<dbReference type="GO" id="GO:0006004">
    <property type="term" value="P:fucose metabolic process"/>
    <property type="evidence" value="ECO:0007669"/>
    <property type="project" value="UniProtKB-KW"/>
</dbReference>
<evidence type="ECO:0000256" key="6">
    <source>
        <dbReference type="ARBA" id="ARBA00022679"/>
    </source>
</evidence>
<dbReference type="CDD" id="cd11296">
    <property type="entry name" value="O-FucT_like"/>
    <property type="match status" value="1"/>
</dbReference>
<proteinExistence type="predicted"/>
<dbReference type="PROSITE" id="PS50109">
    <property type="entry name" value="HIS_KIN"/>
    <property type="match status" value="1"/>
</dbReference>
<dbReference type="GO" id="GO:0005524">
    <property type="term" value="F:ATP binding"/>
    <property type="evidence" value="ECO:0007669"/>
    <property type="project" value="UniProtKB-KW"/>
</dbReference>
<dbReference type="InterPro" id="IPR019378">
    <property type="entry name" value="GDP-Fuc_O-FucTrfase"/>
</dbReference>
<evidence type="ECO:0000256" key="4">
    <source>
        <dbReference type="ARBA" id="ARBA00022490"/>
    </source>
</evidence>
<feature type="compositionally biased region" description="Basic and acidic residues" evidence="15">
    <location>
        <begin position="1306"/>
        <end position="1354"/>
    </location>
</feature>
<feature type="region of interest" description="Disordered" evidence="15">
    <location>
        <begin position="1"/>
        <end position="55"/>
    </location>
</feature>
<dbReference type="FunFam" id="1.10.287.130:FF:000002">
    <property type="entry name" value="Two-component osmosensing histidine kinase"/>
    <property type="match status" value="1"/>
</dbReference>
<dbReference type="Gene3D" id="1.10.287.130">
    <property type="match status" value="1"/>
</dbReference>
<dbReference type="PANTHER" id="PTHR43047">
    <property type="entry name" value="TWO-COMPONENT HISTIDINE PROTEIN KINASE"/>
    <property type="match status" value="1"/>
</dbReference>
<feature type="compositionally biased region" description="Basic and acidic residues" evidence="15">
    <location>
        <begin position="1379"/>
        <end position="1389"/>
    </location>
</feature>
<feature type="compositionally biased region" description="Low complexity" evidence="15">
    <location>
        <begin position="198"/>
        <end position="213"/>
    </location>
</feature>
<feature type="domain" description="PAC" evidence="19">
    <location>
        <begin position="587"/>
        <end position="639"/>
    </location>
</feature>
<dbReference type="GO" id="GO:0005886">
    <property type="term" value="C:plasma membrane"/>
    <property type="evidence" value="ECO:0007669"/>
    <property type="project" value="TreeGrafter"/>
</dbReference>
<dbReference type="Pfam" id="PF00072">
    <property type="entry name" value="Response_reg"/>
    <property type="match status" value="1"/>
</dbReference>
<dbReference type="SMART" id="SM00387">
    <property type="entry name" value="HATPase_c"/>
    <property type="match status" value="1"/>
</dbReference>
<dbReference type="InterPro" id="IPR001610">
    <property type="entry name" value="PAC"/>
</dbReference>
<feature type="region of interest" description="Disordered" evidence="15">
    <location>
        <begin position="1057"/>
        <end position="1092"/>
    </location>
</feature>
<comment type="function">
    <text evidence="13">Involved in the control of the SAPK-dependent transcriptional response to peroxide stress. Regulates sty1 activity.</text>
</comment>
<comment type="subcellular location">
    <subcellularLocation>
        <location evidence="2">Cytoplasm</location>
    </subcellularLocation>
</comment>
<dbReference type="Pfam" id="PF10250">
    <property type="entry name" value="O-FucT"/>
    <property type="match status" value="1"/>
</dbReference>
<feature type="compositionally biased region" description="Low complexity" evidence="15">
    <location>
        <begin position="276"/>
        <end position="317"/>
    </location>
</feature>
<evidence type="ECO:0000259" key="16">
    <source>
        <dbReference type="PROSITE" id="PS50109"/>
    </source>
</evidence>
<dbReference type="SMART" id="SM00086">
    <property type="entry name" value="PAC"/>
    <property type="match status" value="2"/>
</dbReference>
<feature type="region of interest" description="Disordered" evidence="15">
    <location>
        <begin position="272"/>
        <end position="365"/>
    </location>
</feature>
<gene>
    <name evidence="20" type="ORF">B0A50_04131</name>
</gene>
<feature type="compositionally biased region" description="Low complexity" evidence="15">
    <location>
        <begin position="356"/>
        <end position="365"/>
    </location>
</feature>
<dbReference type="InterPro" id="IPR011006">
    <property type="entry name" value="CheY-like_superfamily"/>
</dbReference>
<dbReference type="GO" id="GO:0005737">
    <property type="term" value="C:cytoplasm"/>
    <property type="evidence" value="ECO:0007669"/>
    <property type="project" value="UniProtKB-SubCell"/>
</dbReference>
<evidence type="ECO:0000256" key="7">
    <source>
        <dbReference type="ARBA" id="ARBA00022741"/>
    </source>
</evidence>
<dbReference type="Pfam" id="PF02518">
    <property type="entry name" value="HATPase_c"/>
    <property type="match status" value="1"/>
</dbReference>
<protein>
    <recommendedName>
        <fullName evidence="3">histidine kinase</fullName>
        <ecNumber evidence="3">2.7.13.3</ecNumber>
    </recommendedName>
</protein>
<keyword evidence="8" id="KW-0418">Kinase</keyword>
<dbReference type="GO" id="GO:1900745">
    <property type="term" value="P:positive regulation of p38MAPK cascade"/>
    <property type="evidence" value="ECO:0007669"/>
    <property type="project" value="UniProtKB-ARBA"/>
</dbReference>
<keyword evidence="9" id="KW-0067">ATP-binding</keyword>
<dbReference type="SUPFAM" id="SSF52172">
    <property type="entry name" value="CheY-like"/>
    <property type="match status" value="1"/>
</dbReference>
<dbReference type="SUPFAM" id="SSF47384">
    <property type="entry name" value="Homodimeric domain of signal transducing histidine kinase"/>
    <property type="match status" value="1"/>
</dbReference>
<keyword evidence="6" id="KW-0808">Transferase</keyword>
<name>A0A4U0TZW8_9PEZI</name>
<dbReference type="Gene3D" id="3.30.565.10">
    <property type="entry name" value="Histidine kinase-like ATPase, C-terminal domain"/>
    <property type="match status" value="1"/>
</dbReference>
<dbReference type="InterPro" id="IPR004358">
    <property type="entry name" value="Sig_transdc_His_kin-like_C"/>
</dbReference>
<evidence type="ECO:0000256" key="8">
    <source>
        <dbReference type="ARBA" id="ARBA00022777"/>
    </source>
</evidence>
<evidence type="ECO:0000259" key="19">
    <source>
        <dbReference type="PROSITE" id="PS50113"/>
    </source>
</evidence>
<feature type="domain" description="Response regulatory" evidence="17">
    <location>
        <begin position="1113"/>
        <end position="1241"/>
    </location>
</feature>
<dbReference type="InterPro" id="IPR036890">
    <property type="entry name" value="HATPase_C_sf"/>
</dbReference>
<feature type="compositionally biased region" description="Polar residues" evidence="15">
    <location>
        <begin position="1270"/>
        <end position="1279"/>
    </location>
</feature>
<dbReference type="PROSITE" id="PS50110">
    <property type="entry name" value="RESPONSE_REGULATORY"/>
    <property type="match status" value="1"/>
</dbReference>
<dbReference type="PRINTS" id="PR00344">
    <property type="entry name" value="BCTRLSENSOR"/>
</dbReference>
<dbReference type="InterPro" id="IPR036097">
    <property type="entry name" value="HisK_dim/P_sf"/>
</dbReference>
<dbReference type="InterPro" id="IPR005467">
    <property type="entry name" value="His_kinase_dom"/>
</dbReference>
<feature type="region of interest" description="Disordered" evidence="15">
    <location>
        <begin position="173"/>
        <end position="218"/>
    </location>
</feature>
<dbReference type="Gene3D" id="3.30.450.20">
    <property type="entry name" value="PAS domain"/>
    <property type="match status" value="2"/>
</dbReference>
<evidence type="ECO:0000256" key="2">
    <source>
        <dbReference type="ARBA" id="ARBA00004496"/>
    </source>
</evidence>
<dbReference type="FunFam" id="3.30.450.20:FF:000099">
    <property type="entry name" value="Sensory box sensor histidine kinase"/>
    <property type="match status" value="1"/>
</dbReference>
<dbReference type="SUPFAM" id="SSF55785">
    <property type="entry name" value="PYP-like sensor domain (PAS domain)"/>
    <property type="match status" value="1"/>
</dbReference>
<dbReference type="SMART" id="SM00448">
    <property type="entry name" value="REC"/>
    <property type="match status" value="1"/>
</dbReference>
<dbReference type="EC" id="2.7.13.3" evidence="3"/>
<dbReference type="CDD" id="cd17546">
    <property type="entry name" value="REC_hyHK_CKI1_RcsC-like"/>
    <property type="match status" value="1"/>
</dbReference>
<dbReference type="InterPro" id="IPR013655">
    <property type="entry name" value="PAS_fold_3"/>
</dbReference>
<dbReference type="GO" id="GO:0009365">
    <property type="term" value="C:protein histidine kinase complex"/>
    <property type="evidence" value="ECO:0007669"/>
    <property type="project" value="UniProtKB-ARBA"/>
</dbReference>
<feature type="region of interest" description="Disordered" evidence="15">
    <location>
        <begin position="1297"/>
        <end position="1434"/>
    </location>
</feature>
<evidence type="ECO:0000259" key="17">
    <source>
        <dbReference type="PROSITE" id="PS50110"/>
    </source>
</evidence>
<keyword evidence="10" id="KW-0902">Two-component regulatory system</keyword>
<dbReference type="PANTHER" id="PTHR43047:SF74">
    <property type="entry name" value="HISTIDINE KINASE-RELATED"/>
    <property type="match status" value="1"/>
</dbReference>
<evidence type="ECO:0000256" key="15">
    <source>
        <dbReference type="SAM" id="MobiDB-lite"/>
    </source>
</evidence>
<organism evidence="20 21">
    <name type="scientific">Salinomyces thailandicus</name>
    <dbReference type="NCBI Taxonomy" id="706561"/>
    <lineage>
        <taxon>Eukaryota</taxon>
        <taxon>Fungi</taxon>
        <taxon>Dikarya</taxon>
        <taxon>Ascomycota</taxon>
        <taxon>Pezizomycotina</taxon>
        <taxon>Dothideomycetes</taxon>
        <taxon>Dothideomycetidae</taxon>
        <taxon>Mycosphaerellales</taxon>
        <taxon>Teratosphaeriaceae</taxon>
        <taxon>Salinomyces</taxon>
    </lineage>
</organism>
<dbReference type="CDD" id="cd00130">
    <property type="entry name" value="PAS"/>
    <property type="match status" value="1"/>
</dbReference>
<dbReference type="InterPro" id="IPR000014">
    <property type="entry name" value="PAS"/>
</dbReference>
<dbReference type="GO" id="GO:0000155">
    <property type="term" value="F:phosphorelay sensor kinase activity"/>
    <property type="evidence" value="ECO:0007669"/>
    <property type="project" value="InterPro"/>
</dbReference>
<dbReference type="EMBL" id="NAJL01000019">
    <property type="protein sequence ID" value="TKA28160.1"/>
    <property type="molecule type" value="Genomic_DNA"/>
</dbReference>
<feature type="region of interest" description="Disordered" evidence="15">
    <location>
        <begin position="1255"/>
        <end position="1283"/>
    </location>
</feature>
<feature type="compositionally biased region" description="Polar residues" evidence="15">
    <location>
        <begin position="1057"/>
        <end position="1086"/>
    </location>
</feature>
<feature type="region of interest" description="Disordered" evidence="15">
    <location>
        <begin position="226"/>
        <end position="245"/>
    </location>
</feature>
<evidence type="ECO:0000256" key="12">
    <source>
        <dbReference type="ARBA" id="ARBA00023277"/>
    </source>
</evidence>
<dbReference type="GO" id="GO:0009927">
    <property type="term" value="F:histidine phosphotransfer kinase activity"/>
    <property type="evidence" value="ECO:0007669"/>
    <property type="project" value="TreeGrafter"/>
</dbReference>
<evidence type="ECO:0000313" key="20">
    <source>
        <dbReference type="EMBL" id="TKA28160.1"/>
    </source>
</evidence>
<dbReference type="NCBIfam" id="TIGR00229">
    <property type="entry name" value="sensory_box"/>
    <property type="match status" value="1"/>
</dbReference>
<evidence type="ECO:0000256" key="1">
    <source>
        <dbReference type="ARBA" id="ARBA00000085"/>
    </source>
</evidence>
<evidence type="ECO:0000256" key="11">
    <source>
        <dbReference type="ARBA" id="ARBA00023253"/>
    </source>
</evidence>
<evidence type="ECO:0000256" key="9">
    <source>
        <dbReference type="ARBA" id="ARBA00022840"/>
    </source>
</evidence>
<evidence type="ECO:0000256" key="13">
    <source>
        <dbReference type="ARBA" id="ARBA00054109"/>
    </source>
</evidence>
<keyword evidence="5 14" id="KW-0597">Phosphoprotein</keyword>
<dbReference type="InterPro" id="IPR003661">
    <property type="entry name" value="HisK_dim/P_dom"/>
</dbReference>
<dbReference type="SMART" id="SM00091">
    <property type="entry name" value="PAS"/>
    <property type="match status" value="3"/>
</dbReference>
<dbReference type="CDD" id="cd00082">
    <property type="entry name" value="HisKA"/>
    <property type="match status" value="1"/>
</dbReference>
<evidence type="ECO:0000259" key="18">
    <source>
        <dbReference type="PROSITE" id="PS50112"/>
    </source>
</evidence>
<dbReference type="Pfam" id="PF08447">
    <property type="entry name" value="PAS_3"/>
    <property type="match status" value="1"/>
</dbReference>
<dbReference type="Gene3D" id="3.40.50.2300">
    <property type="match status" value="1"/>
</dbReference>
<feature type="modified residue" description="4-aspartylphosphate" evidence="14">
    <location>
        <position position="1168"/>
    </location>
</feature>
<dbReference type="PROSITE" id="PS50112">
    <property type="entry name" value="PAS"/>
    <property type="match status" value="1"/>
</dbReference>
<keyword evidence="21" id="KW-1185">Reference proteome</keyword>
<dbReference type="Pfam" id="PF00512">
    <property type="entry name" value="HisKA"/>
    <property type="match status" value="1"/>
</dbReference>
<dbReference type="PROSITE" id="PS50113">
    <property type="entry name" value="PAC"/>
    <property type="match status" value="2"/>
</dbReference>
<dbReference type="InterPro" id="IPR001789">
    <property type="entry name" value="Sig_transdc_resp-reg_receiver"/>
</dbReference>
<comment type="caution">
    <text evidence="20">The sequence shown here is derived from an EMBL/GenBank/DDBJ whole genome shotgun (WGS) entry which is preliminary data.</text>
</comment>
<dbReference type="Proteomes" id="UP000308549">
    <property type="component" value="Unassembled WGS sequence"/>
</dbReference>
<dbReference type="Gene3D" id="3.40.50.11350">
    <property type="match status" value="1"/>
</dbReference>
<dbReference type="FunFam" id="3.30.565.10:FF:000010">
    <property type="entry name" value="Sensor histidine kinase RcsC"/>
    <property type="match status" value="1"/>
</dbReference>
<accession>A0A4U0TZW8</accession>
<dbReference type="CDD" id="cd16922">
    <property type="entry name" value="HATPase_EvgS-ArcB-TorS-like"/>
    <property type="match status" value="1"/>
</dbReference>
<keyword evidence="4" id="KW-0963">Cytoplasm</keyword>
<reference evidence="20 21" key="1">
    <citation type="submission" date="2017-03" db="EMBL/GenBank/DDBJ databases">
        <title>Genomes of endolithic fungi from Antarctica.</title>
        <authorList>
            <person name="Coleine C."/>
            <person name="Masonjones S."/>
            <person name="Stajich J.E."/>
        </authorList>
    </citation>
    <scope>NUCLEOTIDE SEQUENCE [LARGE SCALE GENOMIC DNA]</scope>
    <source>
        <strain evidence="20 21">CCFEE 6315</strain>
    </source>
</reference>
<feature type="compositionally biased region" description="Polar residues" evidence="15">
    <location>
        <begin position="1356"/>
        <end position="1367"/>
    </location>
</feature>
<keyword evidence="7" id="KW-0547">Nucleotide-binding</keyword>
<evidence type="ECO:0000256" key="5">
    <source>
        <dbReference type="ARBA" id="ARBA00022553"/>
    </source>
</evidence>
<dbReference type="InterPro" id="IPR003594">
    <property type="entry name" value="HATPase_dom"/>
</dbReference>
<comment type="catalytic activity">
    <reaction evidence="1">
        <text>ATP + protein L-histidine = ADP + protein N-phospho-L-histidine.</text>
        <dbReference type="EC" id="2.7.13.3"/>
    </reaction>
</comment>
<feature type="domain" description="PAC" evidence="19">
    <location>
        <begin position="459"/>
        <end position="512"/>
    </location>
</feature>
<dbReference type="InterPro" id="IPR035965">
    <property type="entry name" value="PAS-like_dom_sf"/>
</dbReference>